<evidence type="ECO:0000313" key="2">
    <source>
        <dbReference type="Proteomes" id="UP000035704"/>
    </source>
</evidence>
<dbReference type="SUPFAM" id="SSF158430">
    <property type="entry name" value="Bacillus cereus metalloprotein-like"/>
    <property type="match status" value="2"/>
</dbReference>
<keyword evidence="2" id="KW-1185">Reference proteome</keyword>
<gene>
    <name evidence="1" type="ORF">CACET_c07120</name>
</gene>
<dbReference type="AlphaFoldDB" id="A0A0G3W8I5"/>
<reference evidence="1 2" key="1">
    <citation type="submission" date="2014-10" db="EMBL/GenBank/DDBJ databases">
        <title>Genome sequence of Clostridium aceticum DSM 1496.</title>
        <authorList>
            <person name="Poehlein A."/>
            <person name="Schiel-Bengelsdorf B."/>
            <person name="Gottschalk G."/>
            <person name="Duerre P."/>
            <person name="Daniel R."/>
        </authorList>
    </citation>
    <scope>NUCLEOTIDE SEQUENCE [LARGE SCALE GENOMIC DNA]</scope>
    <source>
        <strain evidence="1 2">DSM 1496</strain>
    </source>
</reference>
<dbReference type="EMBL" id="CP009687">
    <property type="protein sequence ID" value="AKL94222.1"/>
    <property type="molecule type" value="Genomic_DNA"/>
</dbReference>
<dbReference type="Gene3D" id="1.20.1260.120">
    <property type="entry name" value="Protein of unknown function DUF2935"/>
    <property type="match status" value="1"/>
</dbReference>
<dbReference type="STRING" id="84022.CACET_c07120"/>
<protein>
    <recommendedName>
        <fullName evidence="3">DUF2935 domain-containing protein</fullName>
    </recommendedName>
</protein>
<evidence type="ECO:0008006" key="3">
    <source>
        <dbReference type="Google" id="ProtNLM"/>
    </source>
</evidence>
<name>A0A0G3W8I5_9CLOT</name>
<dbReference type="InterPro" id="IPR021328">
    <property type="entry name" value="CotB-like"/>
</dbReference>
<accession>A0A0G3W8I5</accession>
<dbReference type="OrthoDB" id="1633927at2"/>
<sequence length="289" mass="33796">MDYNITYNLVYIVFYKEVEILKEANFQEVALFEHRFWLQVLGDHARFIFDNLSPKETKEIEQANRFICIFDKLLEEARKPLKDTEVMALTNQAYHYAHEIRLFKLDLIRQHLIGDIELGLPPTFINHMVNEVEEYLRVLAYLMTSQIPVSTAIHNHLVWLLDAAGHAAGIAGDLDMVEKRLTEQSQLFTQRFEEFYIKAVEMAGYMRTCLETFPAFDRFNLQVEGEIQLFKVFLRELEEMELGNKVLGTLSALMLDHMAREECYYLIKLAEASNVRMPDCDPTKPRTEG</sequence>
<dbReference type="KEGG" id="cace:CACET_c07120"/>
<organism evidence="1 2">
    <name type="scientific">Clostridium aceticum</name>
    <dbReference type="NCBI Taxonomy" id="84022"/>
    <lineage>
        <taxon>Bacteria</taxon>
        <taxon>Bacillati</taxon>
        <taxon>Bacillota</taxon>
        <taxon>Clostridia</taxon>
        <taxon>Eubacteriales</taxon>
        <taxon>Clostridiaceae</taxon>
        <taxon>Clostridium</taxon>
    </lineage>
</organism>
<proteinExistence type="predicted"/>
<evidence type="ECO:0000313" key="1">
    <source>
        <dbReference type="EMBL" id="AKL94222.1"/>
    </source>
</evidence>
<dbReference type="Proteomes" id="UP000035704">
    <property type="component" value="Chromosome"/>
</dbReference>
<dbReference type="PATRIC" id="fig|84022.6.peg.722"/>
<dbReference type="Pfam" id="PF11155">
    <property type="entry name" value="DUF2935"/>
    <property type="match status" value="2"/>
</dbReference>